<protein>
    <submittedName>
        <fullName evidence="1">Uncharacterized protein</fullName>
    </submittedName>
</protein>
<evidence type="ECO:0000313" key="1">
    <source>
        <dbReference type="EMBL" id="STD11887.1"/>
    </source>
</evidence>
<reference evidence="1 2" key="1">
    <citation type="submission" date="2018-06" db="EMBL/GenBank/DDBJ databases">
        <authorList>
            <consortium name="Pathogen Informatics"/>
            <person name="Doyle S."/>
        </authorList>
    </citation>
    <scope>NUCLEOTIDE SEQUENCE [LARGE SCALE GENOMIC DNA]</scope>
    <source>
        <strain evidence="1 2">NCTC7915</strain>
    </source>
</reference>
<dbReference type="Proteomes" id="UP000254118">
    <property type="component" value="Unassembled WGS sequence"/>
</dbReference>
<name>A0AA46BP10_9MICO</name>
<gene>
    <name evidence="1" type="ORF">NCTC7915_01683</name>
</gene>
<evidence type="ECO:0000313" key="2">
    <source>
        <dbReference type="Proteomes" id="UP000254118"/>
    </source>
</evidence>
<sequence>MVEGVFVFLAAGVFSVGVESLKLVFDEGGEQVDPFEEVVDAVGEFWRQVAEIFWWFPWRDGCGGAVTNVGFVGVEFVFHAGEGGFPGRAVVGGHGLFLAGDAATGYFGPGVAQGLHDVAGVGDVGGVLFEVGGHEFFEDPVVETGEGFAFFPDGGVEGGA</sequence>
<accession>A0AA46BP10</accession>
<proteinExistence type="predicted"/>
<organism evidence="1 2">
    <name type="scientific">Dermatophilus congolensis</name>
    <dbReference type="NCBI Taxonomy" id="1863"/>
    <lineage>
        <taxon>Bacteria</taxon>
        <taxon>Bacillati</taxon>
        <taxon>Actinomycetota</taxon>
        <taxon>Actinomycetes</taxon>
        <taxon>Micrococcales</taxon>
        <taxon>Dermatophilaceae</taxon>
        <taxon>Dermatophilus</taxon>
    </lineage>
</organism>
<comment type="caution">
    <text evidence="1">The sequence shown here is derived from an EMBL/GenBank/DDBJ whole genome shotgun (WGS) entry which is preliminary data.</text>
</comment>
<dbReference type="EMBL" id="UFYA01000001">
    <property type="protein sequence ID" value="STD11887.1"/>
    <property type="molecule type" value="Genomic_DNA"/>
</dbReference>
<dbReference type="AlphaFoldDB" id="A0AA46BP10"/>